<dbReference type="SUPFAM" id="SSF55729">
    <property type="entry name" value="Acyl-CoA N-acyltransferases (Nat)"/>
    <property type="match status" value="1"/>
</dbReference>
<proteinExistence type="predicted"/>
<dbReference type="GeneID" id="28967760"/>
<reference evidence="4" key="2">
    <citation type="submission" date="2013-07" db="EMBL/GenBank/DDBJ databases">
        <authorList>
            <consortium name="The Broad Institute Genome Sequencing Platform"/>
            <person name="Cuomo C."/>
            <person name="Litvintseva A."/>
            <person name="Chen Y."/>
            <person name="Heitman J."/>
            <person name="Sun S."/>
            <person name="Springer D."/>
            <person name="Dromer F."/>
            <person name="Young S.K."/>
            <person name="Zeng Q."/>
            <person name="Gargeya S."/>
            <person name="Fitzgerald M."/>
            <person name="Abouelleil A."/>
            <person name="Alvarado L."/>
            <person name="Berlin A.M."/>
            <person name="Chapman S.B."/>
            <person name="Dewar J."/>
            <person name="Goldberg J."/>
            <person name="Griggs A."/>
            <person name="Gujja S."/>
            <person name="Hansen M."/>
            <person name="Howarth C."/>
            <person name="Imamovic A."/>
            <person name="Larimer J."/>
            <person name="McCowan C."/>
            <person name="Murphy C."/>
            <person name="Pearson M."/>
            <person name="Priest M."/>
            <person name="Roberts A."/>
            <person name="Saif S."/>
            <person name="Shea T."/>
            <person name="Sykes S."/>
            <person name="Wortman J."/>
            <person name="Nusbaum C."/>
            <person name="Birren B."/>
        </authorList>
    </citation>
    <scope>NUCLEOTIDE SEQUENCE</scope>
    <source>
        <strain evidence="4">CBS 10117</strain>
    </source>
</reference>
<dbReference type="RefSeq" id="XP_018264179.1">
    <property type="nucleotide sequence ID" value="XM_018407371.1"/>
</dbReference>
<feature type="region of interest" description="Disordered" evidence="1">
    <location>
        <begin position="164"/>
        <end position="183"/>
    </location>
</feature>
<dbReference type="Pfam" id="PF00583">
    <property type="entry name" value="Acetyltransf_1"/>
    <property type="match status" value="1"/>
</dbReference>
<dbReference type="InterPro" id="IPR000182">
    <property type="entry name" value="GNAT_dom"/>
</dbReference>
<evidence type="ECO:0000313" key="3">
    <source>
        <dbReference type="EMBL" id="OBR86337.1"/>
    </source>
</evidence>
<dbReference type="EMBL" id="KI894030">
    <property type="protein sequence ID" value="OBR86337.1"/>
    <property type="molecule type" value="Genomic_DNA"/>
</dbReference>
<dbReference type="OrthoDB" id="2326446at2759"/>
<dbReference type="InterPro" id="IPR016181">
    <property type="entry name" value="Acyl_CoA_acyltransferase"/>
</dbReference>
<dbReference type="GO" id="GO:0016747">
    <property type="term" value="F:acyltransferase activity, transferring groups other than amino-acyl groups"/>
    <property type="evidence" value="ECO:0007669"/>
    <property type="project" value="InterPro"/>
</dbReference>
<dbReference type="VEuPathDB" id="FungiDB:I303_04061"/>
<dbReference type="CDD" id="cd04301">
    <property type="entry name" value="NAT_SF"/>
    <property type="match status" value="1"/>
</dbReference>
<evidence type="ECO:0000313" key="4">
    <source>
        <dbReference type="EMBL" id="WWC61458.1"/>
    </source>
</evidence>
<dbReference type="STRING" id="1296121.A0A1A6A8F4"/>
<dbReference type="PROSITE" id="PS51186">
    <property type="entry name" value="GNAT"/>
    <property type="match status" value="1"/>
</dbReference>
<reference evidence="4" key="3">
    <citation type="submission" date="2024-02" db="EMBL/GenBank/DDBJ databases">
        <title>Comparative genomics of Cryptococcus and Kwoniella reveals pathogenesis evolution and contrasting modes of karyotype evolution via chromosome fusion or intercentromeric recombination.</title>
        <authorList>
            <person name="Coelho M.A."/>
            <person name="David-Palma M."/>
            <person name="Shea T."/>
            <person name="Bowers K."/>
            <person name="McGinley-Smith S."/>
            <person name="Mohammad A.W."/>
            <person name="Gnirke A."/>
            <person name="Yurkov A.M."/>
            <person name="Nowrousian M."/>
            <person name="Sun S."/>
            <person name="Cuomo C.A."/>
            <person name="Heitman J."/>
        </authorList>
    </citation>
    <scope>NUCLEOTIDE SEQUENCE</scope>
    <source>
        <strain evidence="4">CBS 10117</strain>
    </source>
</reference>
<dbReference type="Gene3D" id="3.40.630.30">
    <property type="match status" value="1"/>
</dbReference>
<name>A0A1A6A8F4_9TREE</name>
<feature type="domain" description="N-acetyltransferase" evidence="2">
    <location>
        <begin position="12"/>
        <end position="193"/>
    </location>
</feature>
<organism evidence="3">
    <name type="scientific">Kwoniella dejecticola CBS 10117</name>
    <dbReference type="NCBI Taxonomy" id="1296121"/>
    <lineage>
        <taxon>Eukaryota</taxon>
        <taxon>Fungi</taxon>
        <taxon>Dikarya</taxon>
        <taxon>Basidiomycota</taxon>
        <taxon>Agaricomycotina</taxon>
        <taxon>Tremellomycetes</taxon>
        <taxon>Tremellales</taxon>
        <taxon>Cryptococcaceae</taxon>
        <taxon>Kwoniella</taxon>
    </lineage>
</organism>
<keyword evidence="5" id="KW-1185">Reference proteome</keyword>
<evidence type="ECO:0000256" key="1">
    <source>
        <dbReference type="SAM" id="MobiDB-lite"/>
    </source>
</evidence>
<accession>A0A1A6A8F4</accession>
<dbReference type="Proteomes" id="UP000078595">
    <property type="component" value="Chromosome 4"/>
</dbReference>
<evidence type="ECO:0000259" key="2">
    <source>
        <dbReference type="PROSITE" id="PS51186"/>
    </source>
</evidence>
<dbReference type="AlphaFoldDB" id="A0A1A6A8F4"/>
<protein>
    <recommendedName>
        <fullName evidence="2">N-acetyltransferase domain-containing protein</fullName>
    </recommendedName>
</protein>
<sequence length="194" mass="22290">MTITQSTSAGTLTYRLATLDDKDLLLRFREECGWGGPKIHEYLGNPDRPFCIFILEKEDGEKVDVGMGGWALDMPDDQETASRKDRVVYLSSLFIRKAYQSTGLGSKSINLLEKVAIEEHKAETLTLDTTAYHTYIDEDGWTIEDKDTRSKNCVWYEKKGYREYKDPRPQFPNPSRTDPNRKLQAVFLRRPVAS</sequence>
<evidence type="ECO:0000313" key="5">
    <source>
        <dbReference type="Proteomes" id="UP000078595"/>
    </source>
</evidence>
<gene>
    <name evidence="3" type="ORF">I303_04061</name>
    <name evidence="4" type="ORF">I303_104042</name>
</gene>
<dbReference type="EMBL" id="CP144533">
    <property type="protein sequence ID" value="WWC61458.1"/>
    <property type="molecule type" value="Genomic_DNA"/>
</dbReference>
<reference evidence="3" key="1">
    <citation type="submission" date="2013-07" db="EMBL/GenBank/DDBJ databases">
        <title>The Genome Sequence of Cryptococcus dejecticola CBS10117.</title>
        <authorList>
            <consortium name="The Broad Institute Genome Sequencing Platform"/>
            <person name="Cuomo C."/>
            <person name="Litvintseva A."/>
            <person name="Chen Y."/>
            <person name="Heitman J."/>
            <person name="Sun S."/>
            <person name="Springer D."/>
            <person name="Dromer F."/>
            <person name="Young S.K."/>
            <person name="Zeng Q."/>
            <person name="Gargeya S."/>
            <person name="Fitzgerald M."/>
            <person name="Abouelleil A."/>
            <person name="Alvarado L."/>
            <person name="Berlin A.M."/>
            <person name="Chapman S.B."/>
            <person name="Dewar J."/>
            <person name="Goldberg J."/>
            <person name="Griggs A."/>
            <person name="Gujja S."/>
            <person name="Hansen M."/>
            <person name="Howarth C."/>
            <person name="Imamovic A."/>
            <person name="Larimer J."/>
            <person name="McCowan C."/>
            <person name="Murphy C."/>
            <person name="Pearson M."/>
            <person name="Priest M."/>
            <person name="Roberts A."/>
            <person name="Saif S."/>
            <person name="Shea T."/>
            <person name="Sykes S."/>
            <person name="Wortman J."/>
            <person name="Nusbaum C."/>
            <person name="Birren B."/>
        </authorList>
    </citation>
    <scope>NUCLEOTIDE SEQUENCE [LARGE SCALE GENOMIC DNA]</scope>
    <source>
        <strain evidence="3">CBS 10117</strain>
    </source>
</reference>
<dbReference type="KEGG" id="kdj:28967760"/>